<dbReference type="EMBL" id="JAHHHW010000099">
    <property type="protein sequence ID" value="MBW4433162.1"/>
    <property type="molecule type" value="Genomic_DNA"/>
</dbReference>
<comment type="caution">
    <text evidence="2">The sequence shown here is derived from an EMBL/GenBank/DDBJ whole genome shotgun (WGS) entry which is preliminary data.</text>
</comment>
<feature type="region of interest" description="Disordered" evidence="1">
    <location>
        <begin position="320"/>
        <end position="345"/>
    </location>
</feature>
<organism evidence="2 3">
    <name type="scientific">Pelatocladus maniniholoensis HA4357-MV3</name>
    <dbReference type="NCBI Taxonomy" id="1117104"/>
    <lineage>
        <taxon>Bacteria</taxon>
        <taxon>Bacillati</taxon>
        <taxon>Cyanobacteriota</taxon>
        <taxon>Cyanophyceae</taxon>
        <taxon>Nostocales</taxon>
        <taxon>Nostocaceae</taxon>
        <taxon>Pelatocladus</taxon>
    </lineage>
</organism>
<name>A0A9E3H9K1_9NOST</name>
<dbReference type="InterPro" id="IPR019117">
    <property type="entry name" value="CRISPR-assoc_protein_Cmr3"/>
</dbReference>
<accession>A0A9E3H9K1</accession>
<dbReference type="Proteomes" id="UP000813215">
    <property type="component" value="Unassembled WGS sequence"/>
</dbReference>
<proteinExistence type="predicted"/>
<reference evidence="2" key="2">
    <citation type="journal article" date="2022" name="Microbiol. Resour. Announc.">
        <title>Metagenome Sequencing to Explore Phylogenomics of Terrestrial Cyanobacteria.</title>
        <authorList>
            <person name="Ward R.D."/>
            <person name="Stajich J.E."/>
            <person name="Johansen J.R."/>
            <person name="Huntemann M."/>
            <person name="Clum A."/>
            <person name="Foster B."/>
            <person name="Foster B."/>
            <person name="Roux S."/>
            <person name="Palaniappan K."/>
            <person name="Varghese N."/>
            <person name="Mukherjee S."/>
            <person name="Reddy T.B.K."/>
            <person name="Daum C."/>
            <person name="Copeland A."/>
            <person name="Chen I.A."/>
            <person name="Ivanova N.N."/>
            <person name="Kyrpides N.C."/>
            <person name="Shapiro N."/>
            <person name="Eloe-Fadrosh E.A."/>
            <person name="Pietrasiak N."/>
        </authorList>
    </citation>
    <scope>NUCLEOTIDE SEQUENCE</scope>
    <source>
        <strain evidence="2">HA4357-MV3</strain>
    </source>
</reference>
<evidence type="ECO:0000313" key="3">
    <source>
        <dbReference type="Proteomes" id="UP000813215"/>
    </source>
</evidence>
<reference evidence="2" key="1">
    <citation type="submission" date="2021-05" db="EMBL/GenBank/DDBJ databases">
        <authorList>
            <person name="Pietrasiak N."/>
            <person name="Ward R."/>
            <person name="Stajich J.E."/>
            <person name="Kurbessoian T."/>
        </authorList>
    </citation>
    <scope>NUCLEOTIDE SEQUENCE</scope>
    <source>
        <strain evidence="2">HA4357-MV3</strain>
    </source>
</reference>
<feature type="compositionally biased region" description="Basic and acidic residues" evidence="1">
    <location>
        <begin position="320"/>
        <end position="333"/>
    </location>
</feature>
<gene>
    <name evidence="2" type="ORF">KME28_15895</name>
</gene>
<dbReference type="Pfam" id="PF09700">
    <property type="entry name" value="Cas_Cmr3"/>
    <property type="match status" value="1"/>
</dbReference>
<evidence type="ECO:0000256" key="1">
    <source>
        <dbReference type="SAM" id="MobiDB-lite"/>
    </source>
</evidence>
<evidence type="ECO:0000313" key="2">
    <source>
        <dbReference type="EMBL" id="MBW4433162.1"/>
    </source>
</evidence>
<protein>
    <submittedName>
        <fullName evidence="2">Type III-B CRISPR module-associated protein Cmr3</fullName>
    </submittedName>
</protein>
<sequence>MSTVEELQNNSAQSKDSHRPLFKYLITIEPLGLLYGSAGKFLSPENLVGRSGSYFPPSTATLSGLFAASYTDAEIHDLLLAGPFWGITDELKPTEQNFYVPTPRNYLVKDGKIEAKLTWKKYIDKQDKESYGWRDGDKEPPNDKFESNTWLAINQWDEAKEVKKAPWKFLPHLHPRLELDERRVVRQKNDQEAPQGSLFLENSVQMEPDTCLVYLSNIKLEPGWYRFGGEGHMVDVSCLDLAQNITTKINRTIENSFALITPAVWGSNRLSYREPVYLQKGDKQKYSKPDPESDERKVWSVAAVLTERPIPFRYRLGNRENQHSQEQQHESDNNKQNSQPPKLLSRGRYAVPAGTVYVLKEPINQPWQEWPDDWFPKEGPSLKRWGCGLALPLPSVIA</sequence>
<dbReference type="AlphaFoldDB" id="A0A9E3H9K1"/>